<sequence>MGKGQTRYVSASSMRAKAVLPDPAGGKDTAGRKDTTGGNDTSSVSAGEAPAKFARGFRVSFSLLCALLTRDGNNRDTLHGSGNAKQKSHLRTPATPTSKAPGTSSSSRYFSLLDAMRMISR</sequence>
<dbReference type="AlphaFoldDB" id="A0A1B7MFZ8"/>
<feature type="region of interest" description="Disordered" evidence="1">
    <location>
        <begin position="72"/>
        <end position="106"/>
    </location>
</feature>
<evidence type="ECO:0000313" key="3">
    <source>
        <dbReference type="Proteomes" id="UP000092154"/>
    </source>
</evidence>
<dbReference type="Proteomes" id="UP000092154">
    <property type="component" value="Unassembled WGS sequence"/>
</dbReference>
<dbReference type="EMBL" id="KV449361">
    <property type="protein sequence ID" value="OAX31526.1"/>
    <property type="molecule type" value="Genomic_DNA"/>
</dbReference>
<feature type="compositionally biased region" description="Polar residues" evidence="1">
    <location>
        <begin position="94"/>
        <end position="106"/>
    </location>
</feature>
<feature type="region of interest" description="Disordered" evidence="1">
    <location>
        <begin position="1"/>
        <end position="49"/>
    </location>
</feature>
<dbReference type="InParanoid" id="A0A1B7MFZ8"/>
<gene>
    <name evidence="2" type="ORF">K503DRAFT_78083</name>
</gene>
<protein>
    <submittedName>
        <fullName evidence="2">Uncharacterized protein</fullName>
    </submittedName>
</protein>
<evidence type="ECO:0000256" key="1">
    <source>
        <dbReference type="SAM" id="MobiDB-lite"/>
    </source>
</evidence>
<reference evidence="2 3" key="1">
    <citation type="submission" date="2016-06" db="EMBL/GenBank/DDBJ databases">
        <title>Comparative genomics of the ectomycorrhizal sister species Rhizopogon vinicolor and Rhizopogon vesiculosus (Basidiomycota: Boletales) reveals a divergence of the mating type B locus.</title>
        <authorList>
            <consortium name="DOE Joint Genome Institute"/>
            <person name="Mujic A.B."/>
            <person name="Kuo A."/>
            <person name="Tritt A."/>
            <person name="Lipzen A."/>
            <person name="Chen C."/>
            <person name="Johnson J."/>
            <person name="Sharma A."/>
            <person name="Barry K."/>
            <person name="Grigoriev I.V."/>
            <person name="Spatafora J.W."/>
        </authorList>
    </citation>
    <scope>NUCLEOTIDE SEQUENCE [LARGE SCALE GENOMIC DNA]</scope>
    <source>
        <strain evidence="2 3">AM-OR11-026</strain>
    </source>
</reference>
<name>A0A1B7MFZ8_9AGAM</name>
<evidence type="ECO:0000313" key="2">
    <source>
        <dbReference type="EMBL" id="OAX31526.1"/>
    </source>
</evidence>
<organism evidence="2 3">
    <name type="scientific">Rhizopogon vinicolor AM-OR11-026</name>
    <dbReference type="NCBI Taxonomy" id="1314800"/>
    <lineage>
        <taxon>Eukaryota</taxon>
        <taxon>Fungi</taxon>
        <taxon>Dikarya</taxon>
        <taxon>Basidiomycota</taxon>
        <taxon>Agaricomycotina</taxon>
        <taxon>Agaricomycetes</taxon>
        <taxon>Agaricomycetidae</taxon>
        <taxon>Boletales</taxon>
        <taxon>Suillineae</taxon>
        <taxon>Rhizopogonaceae</taxon>
        <taxon>Rhizopogon</taxon>
    </lineage>
</organism>
<accession>A0A1B7MFZ8</accession>
<proteinExistence type="predicted"/>
<keyword evidence="3" id="KW-1185">Reference proteome</keyword>
<feature type="compositionally biased region" description="Polar residues" evidence="1">
    <location>
        <begin position="36"/>
        <end position="45"/>
    </location>
</feature>